<dbReference type="EMBL" id="BMDO01000014">
    <property type="protein sequence ID" value="GGI52562.1"/>
    <property type="molecule type" value="Genomic_DNA"/>
</dbReference>
<dbReference type="RefSeq" id="WP_188418674.1">
    <property type="nucleotide sequence ID" value="NZ_BMDO01000014.1"/>
</dbReference>
<gene>
    <name evidence="3" type="ORF">GCM10011425_37740</name>
</gene>
<feature type="domain" description="Lipid/polyisoprenoid-binding YceI-like" evidence="2">
    <location>
        <begin position="18"/>
        <end position="176"/>
    </location>
</feature>
<dbReference type="InterPro" id="IPR007372">
    <property type="entry name" value="Lipid/polyisoprenoid-bd_YceI"/>
</dbReference>
<dbReference type="PANTHER" id="PTHR34406:SF1">
    <property type="entry name" value="PROTEIN YCEI"/>
    <property type="match status" value="1"/>
</dbReference>
<dbReference type="Pfam" id="PF04264">
    <property type="entry name" value="YceI"/>
    <property type="match status" value="1"/>
</dbReference>
<evidence type="ECO:0000259" key="2">
    <source>
        <dbReference type="SMART" id="SM00867"/>
    </source>
</evidence>
<protein>
    <recommendedName>
        <fullName evidence="2">Lipid/polyisoprenoid-binding YceI-like domain-containing protein</fullName>
    </recommendedName>
</protein>
<keyword evidence="1" id="KW-0732">Signal</keyword>
<dbReference type="Proteomes" id="UP000662074">
    <property type="component" value="Unassembled WGS sequence"/>
</dbReference>
<dbReference type="InterPro" id="IPR036761">
    <property type="entry name" value="TTHA0802/YceI-like_sf"/>
</dbReference>
<dbReference type="Gene3D" id="2.40.128.110">
    <property type="entry name" value="Lipid/polyisoprenoid-binding, YceI-like"/>
    <property type="match status" value="1"/>
</dbReference>
<dbReference type="SMART" id="SM00867">
    <property type="entry name" value="YceI"/>
    <property type="match status" value="1"/>
</dbReference>
<sequence length="177" mass="19403">MKKITLFLTTLIITAQAFAQVKHAVTKSAVTYEIKNMGINTSGKFKTLEANIAFDPNNLAASTIEAMIEVNSIDSDNAMRDNHLKAEDYFDAEKYPKIIMKSTAFKKKAGNNYVGIFNVTIKGKTKAVEVPFTYTESANVALFKGSFKINRKDFGVGGNSMVLADDATINLVVETSK</sequence>
<feature type="chain" id="PRO_5036880350" description="Lipid/polyisoprenoid-binding YceI-like domain-containing protein" evidence="1">
    <location>
        <begin position="20"/>
        <end position="177"/>
    </location>
</feature>
<accession>A0A917JDJ1</accession>
<feature type="signal peptide" evidence="1">
    <location>
        <begin position="1"/>
        <end position="19"/>
    </location>
</feature>
<evidence type="ECO:0000313" key="3">
    <source>
        <dbReference type="EMBL" id="GGI52562.1"/>
    </source>
</evidence>
<comment type="caution">
    <text evidence="3">The sequence shown here is derived from an EMBL/GenBank/DDBJ whole genome shotgun (WGS) entry which is preliminary data.</text>
</comment>
<dbReference type="AlphaFoldDB" id="A0A917JDJ1"/>
<reference evidence="3" key="1">
    <citation type="journal article" date="2014" name="Int. J. Syst. Evol. Microbiol.">
        <title>Complete genome sequence of Corynebacterium casei LMG S-19264T (=DSM 44701T), isolated from a smear-ripened cheese.</title>
        <authorList>
            <consortium name="US DOE Joint Genome Institute (JGI-PGF)"/>
            <person name="Walter F."/>
            <person name="Albersmeier A."/>
            <person name="Kalinowski J."/>
            <person name="Ruckert C."/>
        </authorList>
    </citation>
    <scope>NUCLEOTIDE SEQUENCE</scope>
    <source>
        <strain evidence="3">CCM 8711</strain>
    </source>
</reference>
<name>A0A917JDJ1_9SPHI</name>
<dbReference type="SUPFAM" id="SSF101874">
    <property type="entry name" value="YceI-like"/>
    <property type="match status" value="1"/>
</dbReference>
<evidence type="ECO:0000256" key="1">
    <source>
        <dbReference type="SAM" id="SignalP"/>
    </source>
</evidence>
<evidence type="ECO:0000313" key="4">
    <source>
        <dbReference type="Proteomes" id="UP000662074"/>
    </source>
</evidence>
<organism evidence="3 4">
    <name type="scientific">Mucilaginibacter galii</name>
    <dbReference type="NCBI Taxonomy" id="2005073"/>
    <lineage>
        <taxon>Bacteria</taxon>
        <taxon>Pseudomonadati</taxon>
        <taxon>Bacteroidota</taxon>
        <taxon>Sphingobacteriia</taxon>
        <taxon>Sphingobacteriales</taxon>
        <taxon>Sphingobacteriaceae</taxon>
        <taxon>Mucilaginibacter</taxon>
    </lineage>
</organism>
<dbReference type="PANTHER" id="PTHR34406">
    <property type="entry name" value="PROTEIN YCEI"/>
    <property type="match status" value="1"/>
</dbReference>
<reference evidence="3" key="2">
    <citation type="submission" date="2020-09" db="EMBL/GenBank/DDBJ databases">
        <authorList>
            <person name="Sun Q."/>
            <person name="Sedlacek I."/>
        </authorList>
    </citation>
    <scope>NUCLEOTIDE SEQUENCE</scope>
    <source>
        <strain evidence="3">CCM 8711</strain>
    </source>
</reference>
<proteinExistence type="predicted"/>
<keyword evidence="4" id="KW-1185">Reference proteome</keyword>